<dbReference type="KEGG" id="rhg:EXZ61_13240"/>
<dbReference type="Gene3D" id="3.40.1440.10">
    <property type="entry name" value="GIY-YIG endonuclease"/>
    <property type="match status" value="1"/>
</dbReference>
<dbReference type="CDD" id="cd10451">
    <property type="entry name" value="GIY-YIG_LuxR_like"/>
    <property type="match status" value="1"/>
</dbReference>
<name>A0A515EQW8_9BURK</name>
<reference evidence="2" key="2">
    <citation type="journal article" date="2020" name="Int. J. Syst. Evol. Microbiol.">
        <title>Genomic insights into a novel species Rhodoferax aquaticus sp. nov., isolated from freshwater.</title>
        <authorList>
            <person name="Li T."/>
            <person name="Zhuo Y."/>
            <person name="Jin C.Z."/>
            <person name="Wu X."/>
            <person name="Ko S.R."/>
            <person name="Jin F.J."/>
            <person name="Ahn C.Y."/>
            <person name="Oh H.M."/>
            <person name="Lee H.G."/>
            <person name="Jin L."/>
        </authorList>
    </citation>
    <scope>NUCLEOTIDE SEQUENCE [LARGE SCALE GENOMIC DNA]</scope>
    <source>
        <strain evidence="2">Gr-4</strain>
    </source>
</reference>
<dbReference type="Proteomes" id="UP000317365">
    <property type="component" value="Chromosome"/>
</dbReference>
<proteinExistence type="predicted"/>
<organism evidence="1 2">
    <name type="scientific">Rhodoferax aquaticus</name>
    <dbReference type="NCBI Taxonomy" id="2527691"/>
    <lineage>
        <taxon>Bacteria</taxon>
        <taxon>Pseudomonadati</taxon>
        <taxon>Pseudomonadota</taxon>
        <taxon>Betaproteobacteria</taxon>
        <taxon>Burkholderiales</taxon>
        <taxon>Comamonadaceae</taxon>
        <taxon>Rhodoferax</taxon>
    </lineage>
</organism>
<evidence type="ECO:0000313" key="2">
    <source>
        <dbReference type="Proteomes" id="UP000317365"/>
    </source>
</evidence>
<evidence type="ECO:0000313" key="1">
    <source>
        <dbReference type="EMBL" id="QDL55053.1"/>
    </source>
</evidence>
<protein>
    <submittedName>
        <fullName evidence="1">GIY-YIG nuclease family protein</fullName>
    </submittedName>
</protein>
<keyword evidence="2" id="KW-1185">Reference proteome</keyword>
<reference evidence="2" key="1">
    <citation type="submission" date="2019-02" db="EMBL/GenBank/DDBJ databases">
        <title>Complete genome sequence of Rhodoferax sp. Gr-4.</title>
        <authorList>
            <person name="Jin L."/>
        </authorList>
    </citation>
    <scope>NUCLEOTIDE SEQUENCE [LARGE SCALE GENOMIC DNA]</scope>
    <source>
        <strain evidence="2">Gr-4</strain>
    </source>
</reference>
<dbReference type="EMBL" id="CP036282">
    <property type="protein sequence ID" value="QDL55053.1"/>
    <property type="molecule type" value="Genomic_DNA"/>
</dbReference>
<gene>
    <name evidence="1" type="ORF">EXZ61_13240</name>
</gene>
<dbReference type="InterPro" id="IPR035901">
    <property type="entry name" value="GIY-YIG_endonuc_sf"/>
</dbReference>
<accession>A0A515EQW8</accession>
<dbReference type="AlphaFoldDB" id="A0A515EQW8"/>
<sequence>MSKNKTLKDQYMATMVPMGVFAIRNTVNQRVYVGGSSNLAGAMNRHRFELSMQTHRNKALLADWLNHGPQAFQFEVLDRIAEREQPDFDYAAELAASLALWQEELQCFSARGYNLPTKPTHAAQATEQASNA</sequence>
<dbReference type="RefSeq" id="WP_142812213.1">
    <property type="nucleotide sequence ID" value="NZ_CP036282.1"/>
</dbReference>
<dbReference type="SUPFAM" id="SSF82771">
    <property type="entry name" value="GIY-YIG endonuclease"/>
    <property type="match status" value="1"/>
</dbReference>